<evidence type="ECO:0000313" key="3">
    <source>
        <dbReference type="Proteomes" id="UP001056164"/>
    </source>
</evidence>
<feature type="transmembrane region" description="Helical" evidence="1">
    <location>
        <begin position="140"/>
        <end position="160"/>
    </location>
</feature>
<sequence length="284" mass="33442">MIREVLRKTNTTIKNNFWSLWAMFLPITVLFCIYYVINLSYYYISKNITDINDLYKVLFFVIYNITFVLEMSFSFGIINSLKKGKFQFKNTFVAFRGFNWLPSFTISVISLIPIVSILVIWAFMVFMMIMNLLYFGNSSFFVWLLIGSVLIIFFLIYVWLRLQLLLFTYFVSKDADPNFFHAIKESFRLVKGHRWQLIAFNLIQLVALFIIAIVCMLVINMGINISIIKREYGNISISFLVVFIVYFFYAFYALWMAVTNVQIFLSLLDLKTQNSKGTTVKSNE</sequence>
<keyword evidence="1" id="KW-0472">Membrane</keyword>
<keyword evidence="1" id="KW-0812">Transmembrane</keyword>
<protein>
    <recommendedName>
        <fullName evidence="4">Glycerophosphoryl diester phosphodiesterase membrane domain-containing protein</fullName>
    </recommendedName>
</protein>
<evidence type="ECO:0008006" key="4">
    <source>
        <dbReference type="Google" id="ProtNLM"/>
    </source>
</evidence>
<feature type="transmembrane region" description="Helical" evidence="1">
    <location>
        <begin position="101"/>
        <end position="134"/>
    </location>
</feature>
<feature type="transmembrane region" description="Helical" evidence="1">
    <location>
        <begin position="197"/>
        <end position="223"/>
    </location>
</feature>
<feature type="transmembrane region" description="Helical" evidence="1">
    <location>
        <begin position="20"/>
        <end position="37"/>
    </location>
</feature>
<dbReference type="Proteomes" id="UP001056164">
    <property type="component" value="Chromosome"/>
</dbReference>
<evidence type="ECO:0000313" key="2">
    <source>
        <dbReference type="EMBL" id="USS90273.1"/>
    </source>
</evidence>
<evidence type="ECO:0000256" key="1">
    <source>
        <dbReference type="SAM" id="Phobius"/>
    </source>
</evidence>
<dbReference type="EMBL" id="CP097121">
    <property type="protein sequence ID" value="USS90273.1"/>
    <property type="molecule type" value="Genomic_DNA"/>
</dbReference>
<gene>
    <name evidence="2" type="ORF">M3M37_05370</name>
</gene>
<name>A0ABY5BY25_9LACO</name>
<proteinExistence type="predicted"/>
<feature type="transmembrane region" description="Helical" evidence="1">
    <location>
        <begin position="235"/>
        <end position="258"/>
    </location>
</feature>
<reference evidence="2" key="1">
    <citation type="submission" date="2022-05" db="EMBL/GenBank/DDBJ databases">
        <authorList>
            <person name="Oliphant S.A."/>
            <person name="Watson-Haigh N.S."/>
            <person name="Sumby K.M."/>
            <person name="Gardner J.M."/>
            <person name="Jiranek V."/>
        </authorList>
    </citation>
    <scope>NUCLEOTIDE SEQUENCE</scope>
    <source>
        <strain evidence="2">KI4_A6</strain>
    </source>
</reference>
<accession>A0ABY5BY25</accession>
<dbReference type="RefSeq" id="WP_252794723.1">
    <property type="nucleotide sequence ID" value="NZ_CP097121.1"/>
</dbReference>
<keyword evidence="1" id="KW-1133">Transmembrane helix</keyword>
<keyword evidence="3" id="KW-1185">Reference proteome</keyword>
<organism evidence="2 3">
    <name type="scientific">Fructilactobacillus carniphilus</name>
    <dbReference type="NCBI Taxonomy" id="2940297"/>
    <lineage>
        <taxon>Bacteria</taxon>
        <taxon>Bacillati</taxon>
        <taxon>Bacillota</taxon>
        <taxon>Bacilli</taxon>
        <taxon>Lactobacillales</taxon>
        <taxon>Lactobacillaceae</taxon>
        <taxon>Fructilactobacillus</taxon>
    </lineage>
</organism>
<feature type="transmembrane region" description="Helical" evidence="1">
    <location>
        <begin position="57"/>
        <end position="81"/>
    </location>
</feature>